<organism evidence="2 3">
    <name type="scientific">Paenirhodobacter enshiensis</name>
    <dbReference type="NCBI Taxonomy" id="1105367"/>
    <lineage>
        <taxon>Bacteria</taxon>
        <taxon>Pseudomonadati</taxon>
        <taxon>Pseudomonadota</taxon>
        <taxon>Alphaproteobacteria</taxon>
        <taxon>Rhodobacterales</taxon>
        <taxon>Rhodobacter group</taxon>
        <taxon>Paenirhodobacter</taxon>
    </lineage>
</organism>
<protein>
    <recommendedName>
        <fullName evidence="4">Lipoprotein</fullName>
    </recommendedName>
</protein>
<gene>
    <name evidence="2" type="ORF">CG50_00095</name>
</gene>
<dbReference type="AlphaFoldDB" id="A0A086XYU0"/>
<dbReference type="EMBL" id="JFZB01000010">
    <property type="protein sequence ID" value="KFI27190.1"/>
    <property type="molecule type" value="Genomic_DNA"/>
</dbReference>
<feature type="signal peptide" evidence="1">
    <location>
        <begin position="1"/>
        <end position="20"/>
    </location>
</feature>
<name>A0A086XYU0_9RHOB</name>
<feature type="chain" id="PRO_5001817142" description="Lipoprotein" evidence="1">
    <location>
        <begin position="21"/>
        <end position="135"/>
    </location>
</feature>
<dbReference type="Proteomes" id="UP000028824">
    <property type="component" value="Unassembled WGS sequence"/>
</dbReference>
<keyword evidence="3" id="KW-1185">Reference proteome</keyword>
<proteinExistence type="predicted"/>
<dbReference type="STRING" id="1105367.CG50_00095"/>
<accession>A0A086XYU0</accession>
<evidence type="ECO:0000313" key="2">
    <source>
        <dbReference type="EMBL" id="KFI27190.1"/>
    </source>
</evidence>
<evidence type="ECO:0000256" key="1">
    <source>
        <dbReference type="SAM" id="SignalP"/>
    </source>
</evidence>
<reference evidence="2 3" key="1">
    <citation type="submission" date="2014-03" db="EMBL/GenBank/DDBJ databases">
        <title>Genome of Paenirhodobacter enshiensis DW2-9.</title>
        <authorList>
            <person name="Wang D."/>
            <person name="Wang G."/>
        </authorList>
    </citation>
    <scope>NUCLEOTIDE SEQUENCE [LARGE SCALE GENOMIC DNA]</scope>
    <source>
        <strain evidence="2 3">DW2-9</strain>
    </source>
</reference>
<evidence type="ECO:0008006" key="4">
    <source>
        <dbReference type="Google" id="ProtNLM"/>
    </source>
</evidence>
<evidence type="ECO:0000313" key="3">
    <source>
        <dbReference type="Proteomes" id="UP000028824"/>
    </source>
</evidence>
<keyword evidence="1" id="KW-0732">Signal</keyword>
<sequence length="135" mass="14000">MLSAVLLAGLMAGQGGCASAAETTQGAAAKKAPDLSYEGIETHMLQDDLVEFRLAIGGGADAAAMNAYADCAVAQYAQIRGFGYARPVRVLLDRSGRMLRGNAAYLLSRDRPEGRRVIAAEPTLSACRAGGIPTV</sequence>
<comment type="caution">
    <text evidence="2">The sequence shown here is derived from an EMBL/GenBank/DDBJ whole genome shotgun (WGS) entry which is preliminary data.</text>
</comment>
<dbReference type="eggNOG" id="ENOG5031DTG">
    <property type="taxonomic scope" value="Bacteria"/>
</dbReference>